<dbReference type="EMBL" id="JAULSU010000003">
    <property type="protein sequence ID" value="KAK0624425.1"/>
    <property type="molecule type" value="Genomic_DNA"/>
</dbReference>
<dbReference type="PANTHER" id="PTHR43364:SF4">
    <property type="entry name" value="NAD(P)-LINKED OXIDOREDUCTASE SUPERFAMILY PROTEIN"/>
    <property type="match status" value="1"/>
</dbReference>
<dbReference type="SUPFAM" id="SSF51430">
    <property type="entry name" value="NAD(P)-linked oxidoreductase"/>
    <property type="match status" value="1"/>
</dbReference>
<organism evidence="3 4">
    <name type="scientific">Immersiella caudata</name>
    <dbReference type="NCBI Taxonomy" id="314043"/>
    <lineage>
        <taxon>Eukaryota</taxon>
        <taxon>Fungi</taxon>
        <taxon>Dikarya</taxon>
        <taxon>Ascomycota</taxon>
        <taxon>Pezizomycotina</taxon>
        <taxon>Sordariomycetes</taxon>
        <taxon>Sordariomycetidae</taxon>
        <taxon>Sordariales</taxon>
        <taxon>Lasiosphaeriaceae</taxon>
        <taxon>Immersiella</taxon>
    </lineage>
</organism>
<dbReference type="Proteomes" id="UP001175000">
    <property type="component" value="Unassembled WGS sequence"/>
</dbReference>
<evidence type="ECO:0000313" key="4">
    <source>
        <dbReference type="Proteomes" id="UP001175000"/>
    </source>
</evidence>
<dbReference type="InterPro" id="IPR023210">
    <property type="entry name" value="NADP_OxRdtase_dom"/>
</dbReference>
<evidence type="ECO:0000313" key="3">
    <source>
        <dbReference type="EMBL" id="KAK0624425.1"/>
    </source>
</evidence>
<keyword evidence="4" id="KW-1185">Reference proteome</keyword>
<dbReference type="Pfam" id="PF00248">
    <property type="entry name" value="Aldo_ket_red"/>
    <property type="match status" value="1"/>
</dbReference>
<dbReference type="InterPro" id="IPR050523">
    <property type="entry name" value="AKR_Detox_Biosynth"/>
</dbReference>
<dbReference type="PANTHER" id="PTHR43364">
    <property type="entry name" value="NADH-SPECIFIC METHYLGLYOXAL REDUCTASE-RELATED"/>
    <property type="match status" value="1"/>
</dbReference>
<dbReference type="PROSITE" id="PS00062">
    <property type="entry name" value="ALDOKETO_REDUCTASE_2"/>
    <property type="match status" value="1"/>
</dbReference>
<reference evidence="3" key="1">
    <citation type="submission" date="2023-06" db="EMBL/GenBank/DDBJ databases">
        <title>Genome-scale phylogeny and comparative genomics of the fungal order Sordariales.</title>
        <authorList>
            <consortium name="Lawrence Berkeley National Laboratory"/>
            <person name="Hensen N."/>
            <person name="Bonometti L."/>
            <person name="Westerberg I."/>
            <person name="Brannstrom I.O."/>
            <person name="Guillou S."/>
            <person name="Cros-Aarteil S."/>
            <person name="Calhoun S."/>
            <person name="Haridas S."/>
            <person name="Kuo A."/>
            <person name="Mondo S."/>
            <person name="Pangilinan J."/>
            <person name="Riley R."/>
            <person name="Labutti K."/>
            <person name="Andreopoulos B."/>
            <person name="Lipzen A."/>
            <person name="Chen C."/>
            <person name="Yanf M."/>
            <person name="Daum C."/>
            <person name="Ng V."/>
            <person name="Clum A."/>
            <person name="Steindorff A."/>
            <person name="Ohm R."/>
            <person name="Martin F."/>
            <person name="Silar P."/>
            <person name="Natvig D."/>
            <person name="Lalanne C."/>
            <person name="Gautier V."/>
            <person name="Ament-Velasquez S.L."/>
            <person name="Kruys A."/>
            <person name="Hutchinson M.I."/>
            <person name="Powell A.J."/>
            <person name="Barry K."/>
            <person name="Miller A.N."/>
            <person name="Grigoriev I.V."/>
            <person name="Debuchy R."/>
            <person name="Gladieux P."/>
            <person name="Thoren M.H."/>
            <person name="Johannesson H."/>
        </authorList>
    </citation>
    <scope>NUCLEOTIDE SEQUENCE</scope>
    <source>
        <strain evidence="3">CBS 606.72</strain>
    </source>
</reference>
<accession>A0AA40C469</accession>
<feature type="domain" description="NADP-dependent oxidoreductase" evidence="2">
    <location>
        <begin position="54"/>
        <end position="176"/>
    </location>
</feature>
<protein>
    <submittedName>
        <fullName evidence="3">NADP-dependent oxidoreductase domain-containing protein</fullName>
    </submittedName>
</protein>
<comment type="caution">
    <text evidence="3">The sequence shown here is derived from an EMBL/GenBank/DDBJ whole genome shotgun (WGS) entry which is preliminary data.</text>
</comment>
<sequence>MAARIILGLMTFSPDVNAGGRLLSVSDLTTALDKFSARGYTELNTARTQGGWKERGFTIGTKVFPQYAGAHGPETLTAAFKTSLTELGTDCIFYHHAPDRYTPFTTTLSTLNNLHRAGKFRRLGLSNFSAFKLAEIVTTCHANNWIRIESGLLPACRRYGIDFIAYSTIVASLLSGPVFQGVGLCGGGGVWLVHHSRIDVSRWDGIILGVSKLGQLEGSMDALERGQLDGEMLEEVERVGRTARVDDRPFRYGEPYGYETAEVLFGEGEDE</sequence>
<dbReference type="AlphaFoldDB" id="A0AA40C469"/>
<keyword evidence="1" id="KW-0560">Oxidoreductase</keyword>
<evidence type="ECO:0000259" key="2">
    <source>
        <dbReference type="Pfam" id="PF00248"/>
    </source>
</evidence>
<dbReference type="Gene3D" id="3.20.20.100">
    <property type="entry name" value="NADP-dependent oxidoreductase domain"/>
    <property type="match status" value="1"/>
</dbReference>
<evidence type="ECO:0000256" key="1">
    <source>
        <dbReference type="ARBA" id="ARBA00023002"/>
    </source>
</evidence>
<gene>
    <name evidence="3" type="ORF">B0T14DRAFT_536859</name>
</gene>
<dbReference type="GO" id="GO:0016491">
    <property type="term" value="F:oxidoreductase activity"/>
    <property type="evidence" value="ECO:0007669"/>
    <property type="project" value="UniProtKB-KW"/>
</dbReference>
<proteinExistence type="predicted"/>
<dbReference type="InterPro" id="IPR036812">
    <property type="entry name" value="NAD(P)_OxRdtase_dom_sf"/>
</dbReference>
<name>A0AA40C469_9PEZI</name>
<dbReference type="InterPro" id="IPR018170">
    <property type="entry name" value="Aldo/ket_reductase_CS"/>
</dbReference>